<dbReference type="GO" id="GO:0020037">
    <property type="term" value="F:heme binding"/>
    <property type="evidence" value="ECO:0007669"/>
    <property type="project" value="InterPro"/>
</dbReference>
<accession>A0A1Y2HHM1</accession>
<name>A0A1Y2HHM1_9FUNG</name>
<dbReference type="InterPro" id="IPR050121">
    <property type="entry name" value="Cytochrome_P450_monoxygenase"/>
</dbReference>
<dbReference type="PRINTS" id="PR00463">
    <property type="entry name" value="EP450I"/>
</dbReference>
<evidence type="ECO:0000313" key="4">
    <source>
        <dbReference type="Proteomes" id="UP000193411"/>
    </source>
</evidence>
<evidence type="ECO:0000256" key="1">
    <source>
        <dbReference type="ARBA" id="ARBA00010617"/>
    </source>
</evidence>
<dbReference type="OrthoDB" id="1470350at2759"/>
<dbReference type="Gene3D" id="1.10.630.10">
    <property type="entry name" value="Cytochrome P450"/>
    <property type="match status" value="1"/>
</dbReference>
<comment type="similarity">
    <text evidence="1">Belongs to the cytochrome P450 family.</text>
</comment>
<dbReference type="GO" id="GO:0005506">
    <property type="term" value="F:iron ion binding"/>
    <property type="evidence" value="ECO:0007669"/>
    <property type="project" value="InterPro"/>
</dbReference>
<dbReference type="InterPro" id="IPR001128">
    <property type="entry name" value="Cyt_P450"/>
</dbReference>
<sequence length="585" mass="64085">MPILSTTFLNDALDALTSALAQFESSLPPSAAAALTKLKSPISPDRPSLPLGLVVAVAAIGAIPLLKYGARLRRGHRMRKHMVLIDPATGATTPISGPPATLTKRFITGHIPDLVAAENIIDHILKTRNTYGPIYVTYDLFGIPSLTVTDPKTLHAVFTSKAYQFVKDPATSVKFQSITGPRGLLALEGDEHKVHRRIINPIFNLKTLKSLLPIMHDAFDELDRVLETSAGQTIEFQSLSNAVTLNVIGRTALATDFDALGPKPSPLNAAYNVLVRLFEFSMWNALREEIAWLAALPLKRNRDVWDAQRMLFGQVASVVAKGQAGQLSASENSLVHVLLAEAAKSGPEARLSAMDLRDEVLTFLGAGHETSSNLFGMLVYFLAKYPKVQEKLAAALNELADRGEEDLSKCEYLNWVVNEAIRLHSPAYITARQSLYDQELPTSDGKVLRVPAGALIYVPIQVIHRAQSVFGPNADEFVPERWATLKVSVVGGAIDDTAAESESPNGDQPIQILHPYQYMPFLGGARACVGRQFTLLEIRLFVARLVQRFKVEIPKGSVLEKEKPKIEYTVTARAHALPLRFTLRS</sequence>
<dbReference type="Proteomes" id="UP000193411">
    <property type="component" value="Unassembled WGS sequence"/>
</dbReference>
<dbReference type="EMBL" id="MCFL01000031">
    <property type="protein sequence ID" value="ORZ34100.1"/>
    <property type="molecule type" value="Genomic_DNA"/>
</dbReference>
<feature type="binding site" description="axial binding residue" evidence="2">
    <location>
        <position position="528"/>
    </location>
    <ligand>
        <name>heme</name>
        <dbReference type="ChEBI" id="CHEBI:30413"/>
    </ligand>
    <ligandPart>
        <name>Fe</name>
        <dbReference type="ChEBI" id="CHEBI:18248"/>
    </ligandPart>
</feature>
<organism evidence="3 4">
    <name type="scientific">Catenaria anguillulae PL171</name>
    <dbReference type="NCBI Taxonomy" id="765915"/>
    <lineage>
        <taxon>Eukaryota</taxon>
        <taxon>Fungi</taxon>
        <taxon>Fungi incertae sedis</taxon>
        <taxon>Blastocladiomycota</taxon>
        <taxon>Blastocladiomycetes</taxon>
        <taxon>Blastocladiales</taxon>
        <taxon>Catenariaceae</taxon>
        <taxon>Catenaria</taxon>
    </lineage>
</organism>
<comment type="caution">
    <text evidence="3">The sequence shown here is derived from an EMBL/GenBank/DDBJ whole genome shotgun (WGS) entry which is preliminary data.</text>
</comment>
<comment type="cofactor">
    <cofactor evidence="2">
        <name>heme</name>
        <dbReference type="ChEBI" id="CHEBI:30413"/>
    </cofactor>
</comment>
<dbReference type="InterPro" id="IPR002401">
    <property type="entry name" value="Cyt_P450_E_grp-I"/>
</dbReference>
<dbReference type="AlphaFoldDB" id="A0A1Y2HHM1"/>
<evidence type="ECO:0000256" key="2">
    <source>
        <dbReference type="PIRSR" id="PIRSR602401-1"/>
    </source>
</evidence>
<proteinExistence type="inferred from homology"/>
<dbReference type="PANTHER" id="PTHR24305">
    <property type="entry name" value="CYTOCHROME P450"/>
    <property type="match status" value="1"/>
</dbReference>
<dbReference type="InterPro" id="IPR036396">
    <property type="entry name" value="Cyt_P450_sf"/>
</dbReference>
<keyword evidence="4" id="KW-1185">Reference proteome</keyword>
<evidence type="ECO:0000313" key="3">
    <source>
        <dbReference type="EMBL" id="ORZ34100.1"/>
    </source>
</evidence>
<protein>
    <submittedName>
        <fullName evidence="3">Cytochrome P450</fullName>
    </submittedName>
</protein>
<dbReference type="PRINTS" id="PR00385">
    <property type="entry name" value="P450"/>
</dbReference>
<dbReference type="STRING" id="765915.A0A1Y2HHM1"/>
<gene>
    <name evidence="3" type="ORF">BCR44DRAFT_1514298</name>
</gene>
<dbReference type="SUPFAM" id="SSF48264">
    <property type="entry name" value="Cytochrome P450"/>
    <property type="match status" value="1"/>
</dbReference>
<dbReference type="GO" id="GO:0016705">
    <property type="term" value="F:oxidoreductase activity, acting on paired donors, with incorporation or reduction of molecular oxygen"/>
    <property type="evidence" value="ECO:0007669"/>
    <property type="project" value="InterPro"/>
</dbReference>
<reference evidence="3 4" key="1">
    <citation type="submission" date="2016-07" db="EMBL/GenBank/DDBJ databases">
        <title>Pervasive Adenine N6-methylation of Active Genes in Fungi.</title>
        <authorList>
            <consortium name="DOE Joint Genome Institute"/>
            <person name="Mondo S.J."/>
            <person name="Dannebaum R.O."/>
            <person name="Kuo R.C."/>
            <person name="Labutti K."/>
            <person name="Haridas S."/>
            <person name="Kuo A."/>
            <person name="Salamov A."/>
            <person name="Ahrendt S.R."/>
            <person name="Lipzen A."/>
            <person name="Sullivan W."/>
            <person name="Andreopoulos W.B."/>
            <person name="Clum A."/>
            <person name="Lindquist E."/>
            <person name="Daum C."/>
            <person name="Ramamoorthy G.K."/>
            <person name="Gryganskyi A."/>
            <person name="Culley D."/>
            <person name="Magnuson J.K."/>
            <person name="James T.Y."/>
            <person name="O'Malley M.A."/>
            <person name="Stajich J.E."/>
            <person name="Spatafora J.W."/>
            <person name="Visel A."/>
            <person name="Grigoriev I.V."/>
        </authorList>
    </citation>
    <scope>NUCLEOTIDE SEQUENCE [LARGE SCALE GENOMIC DNA]</scope>
    <source>
        <strain evidence="3 4">PL171</strain>
    </source>
</reference>
<keyword evidence="2" id="KW-0408">Iron</keyword>
<dbReference type="GO" id="GO:0004497">
    <property type="term" value="F:monooxygenase activity"/>
    <property type="evidence" value="ECO:0007669"/>
    <property type="project" value="InterPro"/>
</dbReference>
<keyword evidence="2" id="KW-0479">Metal-binding</keyword>
<dbReference type="Pfam" id="PF00067">
    <property type="entry name" value="p450"/>
    <property type="match status" value="1"/>
</dbReference>
<dbReference type="PANTHER" id="PTHR24305:SF166">
    <property type="entry name" value="CYTOCHROME P450 12A4, MITOCHONDRIAL-RELATED"/>
    <property type="match status" value="1"/>
</dbReference>
<keyword evidence="2" id="KW-0349">Heme</keyword>